<dbReference type="InterPro" id="IPR039261">
    <property type="entry name" value="FNR_nucleotide-bd"/>
</dbReference>
<proteinExistence type="predicted"/>
<evidence type="ECO:0000313" key="2">
    <source>
        <dbReference type="EMBL" id="CAF4176076.1"/>
    </source>
</evidence>
<dbReference type="EMBL" id="CAJOBF010005459">
    <property type="protein sequence ID" value="CAF4176076.1"/>
    <property type="molecule type" value="Genomic_DNA"/>
</dbReference>
<organism evidence="2 3">
    <name type="scientific">Rotaria magnacalcarata</name>
    <dbReference type="NCBI Taxonomy" id="392030"/>
    <lineage>
        <taxon>Eukaryota</taxon>
        <taxon>Metazoa</taxon>
        <taxon>Spiralia</taxon>
        <taxon>Gnathifera</taxon>
        <taxon>Rotifera</taxon>
        <taxon>Eurotatoria</taxon>
        <taxon>Bdelloidea</taxon>
        <taxon>Philodinida</taxon>
        <taxon>Philodinidae</taxon>
        <taxon>Rotaria</taxon>
    </lineage>
</organism>
<protein>
    <recommendedName>
        <fullName evidence="1">Oxidoreductase FAD/NAD(P)-binding domain-containing protein</fullName>
    </recommendedName>
</protein>
<name>A0A819ZL56_9BILA</name>
<dbReference type="Proteomes" id="UP000663842">
    <property type="component" value="Unassembled WGS sequence"/>
</dbReference>
<sequence length="101" mass="11629">MMNQGKLDVVKGDMSRINGKLNFGRQFTTHHILSQPEPEWTGETGYIKGELLRRLLPPLPQKDNETHRLVCICGPKPFTTLATDLFKENKYNENHLHLFLA</sequence>
<dbReference type="SUPFAM" id="SSF52343">
    <property type="entry name" value="Ferredoxin reductase-like, C-terminal NADP-linked domain"/>
    <property type="match status" value="1"/>
</dbReference>
<reference evidence="2" key="1">
    <citation type="submission" date="2021-02" db="EMBL/GenBank/DDBJ databases">
        <authorList>
            <person name="Nowell W R."/>
        </authorList>
    </citation>
    <scope>NUCLEOTIDE SEQUENCE</scope>
</reference>
<dbReference type="Pfam" id="PF00175">
    <property type="entry name" value="NAD_binding_1"/>
    <property type="match status" value="1"/>
</dbReference>
<dbReference type="Gene3D" id="3.40.50.80">
    <property type="entry name" value="Nucleotide-binding domain of ferredoxin-NADP reductase (FNR) module"/>
    <property type="match status" value="1"/>
</dbReference>
<dbReference type="InterPro" id="IPR001433">
    <property type="entry name" value="OxRdtase_FAD/NAD-bd"/>
</dbReference>
<dbReference type="AlphaFoldDB" id="A0A819ZL56"/>
<comment type="caution">
    <text evidence="2">The sequence shown here is derived from an EMBL/GenBank/DDBJ whole genome shotgun (WGS) entry which is preliminary data.</text>
</comment>
<gene>
    <name evidence="2" type="ORF">UXM345_LOCUS26568</name>
</gene>
<evidence type="ECO:0000259" key="1">
    <source>
        <dbReference type="Pfam" id="PF00175"/>
    </source>
</evidence>
<accession>A0A819ZL56</accession>
<dbReference type="GO" id="GO:0016491">
    <property type="term" value="F:oxidoreductase activity"/>
    <property type="evidence" value="ECO:0007669"/>
    <property type="project" value="InterPro"/>
</dbReference>
<evidence type="ECO:0000313" key="3">
    <source>
        <dbReference type="Proteomes" id="UP000663842"/>
    </source>
</evidence>
<feature type="domain" description="Oxidoreductase FAD/NAD(P)-binding" evidence="1">
    <location>
        <begin position="23"/>
        <end position="81"/>
    </location>
</feature>